<keyword evidence="4" id="KW-1185">Reference proteome</keyword>
<evidence type="ECO:0000259" key="2">
    <source>
        <dbReference type="Pfam" id="PF00931"/>
    </source>
</evidence>
<dbReference type="PANTHER" id="PTHR31302:SF0">
    <property type="entry name" value="TRANSMEMBRANE PROTEIN WITH METALLOPHOSPHOESTERASE DOMAIN"/>
    <property type="match status" value="1"/>
</dbReference>
<dbReference type="Gene3D" id="3.60.21.10">
    <property type="match status" value="1"/>
</dbReference>
<organism evidence="3 4">
    <name type="scientific">Paenibacillus alba</name>
    <dbReference type="NCBI Taxonomy" id="1197127"/>
    <lineage>
        <taxon>Bacteria</taxon>
        <taxon>Bacillati</taxon>
        <taxon>Bacillota</taxon>
        <taxon>Bacilli</taxon>
        <taxon>Bacillales</taxon>
        <taxon>Paenibacillaceae</taxon>
        <taxon>Paenibacillus</taxon>
    </lineage>
</organism>
<dbReference type="Gene3D" id="1.25.40.10">
    <property type="entry name" value="Tetratricopeptide repeat domain"/>
    <property type="match status" value="1"/>
</dbReference>
<dbReference type="InterPro" id="IPR029052">
    <property type="entry name" value="Metallo-depent_PP-like"/>
</dbReference>
<dbReference type="PRINTS" id="PR00364">
    <property type="entry name" value="DISEASERSIST"/>
</dbReference>
<dbReference type="EMBL" id="JARLKY010000112">
    <property type="protein sequence ID" value="MEC0232146.1"/>
    <property type="molecule type" value="Genomic_DNA"/>
</dbReference>
<dbReference type="Pfam" id="PF04733">
    <property type="entry name" value="Coatomer_E"/>
    <property type="match status" value="1"/>
</dbReference>
<dbReference type="SUPFAM" id="SSF48452">
    <property type="entry name" value="TPR-like"/>
    <property type="match status" value="1"/>
</dbReference>
<evidence type="ECO:0000313" key="3">
    <source>
        <dbReference type="EMBL" id="MEC0232146.1"/>
    </source>
</evidence>
<evidence type="ECO:0000313" key="4">
    <source>
        <dbReference type="Proteomes" id="UP001338137"/>
    </source>
</evidence>
<feature type="domain" description="NB-ARC" evidence="2">
    <location>
        <begin position="378"/>
        <end position="541"/>
    </location>
</feature>
<dbReference type="InterPro" id="IPR004843">
    <property type="entry name" value="Calcineurin-like_PHP"/>
</dbReference>
<dbReference type="SUPFAM" id="SSF56300">
    <property type="entry name" value="Metallo-dependent phosphatases"/>
    <property type="match status" value="1"/>
</dbReference>
<dbReference type="InterPro" id="IPR011990">
    <property type="entry name" value="TPR-like_helical_dom_sf"/>
</dbReference>
<dbReference type="RefSeq" id="WP_326076289.1">
    <property type="nucleotide sequence ID" value="NZ_JARLKY010000112.1"/>
</dbReference>
<sequence>MSNFSVLHISDLHISNPEDPTAKRLRDSLLTDIKKVVDKHSLKIDAIAMTGDSVDKGGNPEAYKIAEKFYKALLNDLNLSNDKLLFVPGNHDIPRREPVRLLIQNGSKEDFMEEKRFSENWETLETRFSAFYNFTKSVNGNERPLSQYLGADSKIIQANNGVIKFLLLNSSWACTGETDFEKIMVGRWQLERLKLKKESNEVSDLTIALIHHPLDWLERNDRLFLIDYLTKKNCLPVDLILHGHIHDGNISSYMSPDKRVTSFVTGIGYPDKTNDIATRTKVANCRYSIYNINSNTGNVEVILRVSNENGTFVADTRLYDSAGETGILTYEYKKKTEKLVDLNAATKEILYSSNEVIEVDAVKIVHEWVGREKELSVLENRKISVLAITGMGGQGKSALASELLRRNSRGGNALYEAGVWIDCRELLHSLHYKIIQSLDKISGGRESTALFRDEKLEDTVRRLIKHLQQKRLLLVFDNVDAYVKADTEGPTSELRPFLDSLLNIEHSSLVIFTCRNPLAHESAAFFHIKLSGLNKEEGNSFFLKRNINILEKNKVYFEEIIKLTHGHPWWLGLIAGQISNNGQTPKESVGKLKAGYVSERERIQQQNYFNDVWEQLNKDRKKLLRYLVEAHKPLTNLEIASFGKGGPVKINQELRRLERLGLIEPHEGSSENDGSNQIFTYQVHPLLREFIHGAFSAIDQESYVQKVLYIFLPRKLVDALFIDYYSLGELVEMNPGSLVDSIETCLMSRNTDRALGLLEQYKEVLTDNGYHHQFQSLACRILDEINWEENNIYNRYKGVKLLAEITQLLNYMGHNGELHYYLKRYESVIEPNTIAYLNFLELVANVAWRDGQFEKSIELTNEHERLAEKLQTTSGVTDVKYTRALAFRDSGEKVKEALELFGELTEKDESHALLGNKARCYYILRNYSKAEEFLRKSLLKILSETSYHAHSNLGFAYLWLVELKLDQGEIRDSKAFLTLVQKVWSEYAPGLLNKVDVVRRKCEGNNEWNDIILNWGEIKEIENSFLNI</sequence>
<proteinExistence type="predicted"/>
<accession>A0ABU6GD59</accession>
<dbReference type="InterPro" id="IPR051158">
    <property type="entry name" value="Metallophosphoesterase_sf"/>
</dbReference>
<gene>
    <name evidence="3" type="ORF">P4I72_34120</name>
</gene>
<dbReference type="Proteomes" id="UP001338137">
    <property type="component" value="Unassembled WGS sequence"/>
</dbReference>
<dbReference type="Pfam" id="PF00931">
    <property type="entry name" value="NB-ARC"/>
    <property type="match status" value="1"/>
</dbReference>
<name>A0ABU6GD59_9BACL</name>
<protein>
    <submittedName>
        <fullName evidence="3">Metallophosphoesterase</fullName>
    </submittedName>
</protein>
<dbReference type="InterPro" id="IPR027417">
    <property type="entry name" value="P-loop_NTPase"/>
</dbReference>
<evidence type="ECO:0000259" key="1">
    <source>
        <dbReference type="Pfam" id="PF00149"/>
    </source>
</evidence>
<comment type="caution">
    <text evidence="3">The sequence shown here is derived from an EMBL/GenBank/DDBJ whole genome shotgun (WGS) entry which is preliminary data.</text>
</comment>
<dbReference type="InterPro" id="IPR002182">
    <property type="entry name" value="NB-ARC"/>
</dbReference>
<dbReference type="SUPFAM" id="SSF52540">
    <property type="entry name" value="P-loop containing nucleoside triphosphate hydrolases"/>
    <property type="match status" value="1"/>
</dbReference>
<dbReference type="Gene3D" id="3.40.50.300">
    <property type="entry name" value="P-loop containing nucleotide triphosphate hydrolases"/>
    <property type="match status" value="1"/>
</dbReference>
<feature type="domain" description="Calcineurin-like phosphoesterase" evidence="1">
    <location>
        <begin position="5"/>
        <end position="247"/>
    </location>
</feature>
<dbReference type="Pfam" id="PF00149">
    <property type="entry name" value="Metallophos"/>
    <property type="match status" value="1"/>
</dbReference>
<dbReference type="PANTHER" id="PTHR31302">
    <property type="entry name" value="TRANSMEMBRANE PROTEIN WITH METALLOPHOSPHOESTERASE DOMAIN-RELATED"/>
    <property type="match status" value="1"/>
</dbReference>
<reference evidence="3 4" key="1">
    <citation type="submission" date="2023-03" db="EMBL/GenBank/DDBJ databases">
        <title>Bacillus Genome Sequencing.</title>
        <authorList>
            <person name="Dunlap C."/>
        </authorList>
    </citation>
    <scope>NUCLEOTIDE SEQUENCE [LARGE SCALE GENOMIC DNA]</scope>
    <source>
        <strain evidence="3 4">BD-533</strain>
    </source>
</reference>